<evidence type="ECO:0000256" key="5">
    <source>
        <dbReference type="ARBA" id="ARBA00023136"/>
    </source>
</evidence>
<keyword evidence="4" id="KW-1133">Transmembrane helix</keyword>
<organism evidence="9 10">
    <name type="scientific">Vibrio ponticus</name>
    <dbReference type="NCBI Taxonomy" id="265668"/>
    <lineage>
        <taxon>Bacteria</taxon>
        <taxon>Pseudomonadati</taxon>
        <taxon>Pseudomonadota</taxon>
        <taxon>Gammaproteobacteria</taxon>
        <taxon>Vibrionales</taxon>
        <taxon>Vibrionaceae</taxon>
        <taxon>Vibrio</taxon>
    </lineage>
</organism>
<dbReference type="Gene3D" id="2.40.50.100">
    <property type="match status" value="1"/>
</dbReference>
<dbReference type="GO" id="GO:0022857">
    <property type="term" value="F:transmembrane transporter activity"/>
    <property type="evidence" value="ECO:0007669"/>
    <property type="project" value="InterPro"/>
</dbReference>
<dbReference type="EMBL" id="RKIK01000093">
    <property type="protein sequence ID" value="ROV58107.1"/>
    <property type="molecule type" value="Genomic_DNA"/>
</dbReference>
<reference evidence="9 10" key="1">
    <citation type="submission" date="2018-11" db="EMBL/GenBank/DDBJ databases">
        <title>Vibrio ponticus strain CAIM 1751 pathogenic for the snapper Lutjanus guttatus.</title>
        <authorList>
            <person name="Soto-Rodriguez S."/>
            <person name="Lozano-Olvera R."/>
            <person name="Gomez-Gil B."/>
        </authorList>
    </citation>
    <scope>NUCLEOTIDE SEQUENCE [LARGE SCALE GENOMIC DNA]</scope>
    <source>
        <strain evidence="9 10">CAIM 1751</strain>
    </source>
</reference>
<dbReference type="NCBIfam" id="TIGR01730">
    <property type="entry name" value="RND_mfp"/>
    <property type="match status" value="1"/>
</dbReference>
<dbReference type="SUPFAM" id="SSF111369">
    <property type="entry name" value="HlyD-like secretion proteins"/>
    <property type="match status" value="1"/>
</dbReference>
<comment type="subcellular location">
    <subcellularLocation>
        <location evidence="1">Membrane</location>
        <topology evidence="1">Single-pass membrane protein</topology>
    </subcellularLocation>
</comment>
<keyword evidence="5" id="KW-0472">Membrane</keyword>
<comment type="similarity">
    <text evidence="2">Belongs to the membrane fusion protein (MFP) (TC 8.A.1) family.</text>
</comment>
<evidence type="ECO:0000313" key="10">
    <source>
        <dbReference type="Proteomes" id="UP000278792"/>
    </source>
</evidence>
<dbReference type="Proteomes" id="UP000278792">
    <property type="component" value="Unassembled WGS sequence"/>
</dbReference>
<gene>
    <name evidence="9" type="ORF">EGH82_20010</name>
</gene>
<evidence type="ECO:0000259" key="6">
    <source>
        <dbReference type="Pfam" id="PF25876"/>
    </source>
</evidence>
<dbReference type="AlphaFoldDB" id="A0A3N3DUE1"/>
<dbReference type="PANTHER" id="PTHR30367">
    <property type="entry name" value="P-HYDROXYBENZOIC ACID EFFLUX PUMP SUBUNIT AAEA-RELATED"/>
    <property type="match status" value="1"/>
</dbReference>
<feature type="domain" description="Multidrug resistance protein MdtA-like alpha-helical hairpin" evidence="6">
    <location>
        <begin position="81"/>
        <end position="152"/>
    </location>
</feature>
<feature type="domain" description="Multidrug resistance protein MdtA-like barrel-sandwich hybrid" evidence="7">
    <location>
        <begin position="41"/>
        <end position="184"/>
    </location>
</feature>
<dbReference type="GO" id="GO:0016020">
    <property type="term" value="C:membrane"/>
    <property type="evidence" value="ECO:0007669"/>
    <property type="project" value="InterPro"/>
</dbReference>
<feature type="domain" description="p-hydroxybenzoic acid efflux pump subunit AaeA-like beta-barrel" evidence="8">
    <location>
        <begin position="187"/>
        <end position="285"/>
    </location>
</feature>
<dbReference type="InterPro" id="IPR058624">
    <property type="entry name" value="MdtA-like_HH"/>
</dbReference>
<keyword evidence="3" id="KW-0812">Transmembrane</keyword>
<dbReference type="InterPro" id="IPR058634">
    <property type="entry name" value="AaeA-lik-b-barrel"/>
</dbReference>
<dbReference type="RefSeq" id="WP_123783401.1">
    <property type="nucleotide sequence ID" value="NZ_RKIK01000093.1"/>
</dbReference>
<evidence type="ECO:0000256" key="3">
    <source>
        <dbReference type="ARBA" id="ARBA00022692"/>
    </source>
</evidence>
<protein>
    <submittedName>
        <fullName evidence="9">HlyD family secretion protein</fullName>
    </submittedName>
</protein>
<dbReference type="Pfam" id="PF25917">
    <property type="entry name" value="BSH_RND"/>
    <property type="match status" value="1"/>
</dbReference>
<dbReference type="Gene3D" id="2.40.30.170">
    <property type="match status" value="1"/>
</dbReference>
<dbReference type="InterPro" id="IPR058625">
    <property type="entry name" value="MdtA-like_BSH"/>
</dbReference>
<evidence type="ECO:0000313" key="9">
    <source>
        <dbReference type="EMBL" id="ROV58107.1"/>
    </source>
</evidence>
<dbReference type="PANTHER" id="PTHR30367:SF1">
    <property type="entry name" value="MULTIDRUG RESISTANCE PROTEIN MDTN"/>
    <property type="match status" value="1"/>
</dbReference>
<dbReference type="InterPro" id="IPR050393">
    <property type="entry name" value="MFP_Efflux_Pump"/>
</dbReference>
<proteinExistence type="inferred from homology"/>
<dbReference type="Pfam" id="PF25963">
    <property type="entry name" value="Beta-barrel_AAEA"/>
    <property type="match status" value="1"/>
</dbReference>
<evidence type="ECO:0000256" key="1">
    <source>
        <dbReference type="ARBA" id="ARBA00004167"/>
    </source>
</evidence>
<evidence type="ECO:0000256" key="4">
    <source>
        <dbReference type="ARBA" id="ARBA00022989"/>
    </source>
</evidence>
<sequence length="301" mass="32764">MKKRVFVTGLIVVLALLAIGWKYQQYITNPWTRDGQVRAQIVQVTPRVTGPLVAIHVSDNSEVKAGQLLFEVDPRTYQAALAKAQASLVQAETLLKRATDESHRGHSLARKQPGSISQLMLTQQANAVESAKAGVMVAKAALEEAQLNLSFTQITAPVDGYITNLNLRVGSQVVANQPMVALVDKSSFWIEGFFKETDINDVISGAPATVTLMSYHGQPLQAQVDSIGYGIAHKDGSTGVSLLPNVSPTFQWIRLAQRIPVRVRLETLPSDIQLRVGSSATIVIHKHPQLDLESFIANLAE</sequence>
<dbReference type="InterPro" id="IPR006143">
    <property type="entry name" value="RND_pump_MFP"/>
</dbReference>
<evidence type="ECO:0000256" key="2">
    <source>
        <dbReference type="ARBA" id="ARBA00009477"/>
    </source>
</evidence>
<name>A0A3N3DUE1_9VIBR</name>
<evidence type="ECO:0000259" key="8">
    <source>
        <dbReference type="Pfam" id="PF25963"/>
    </source>
</evidence>
<comment type="caution">
    <text evidence="9">The sequence shown here is derived from an EMBL/GenBank/DDBJ whole genome shotgun (WGS) entry which is preliminary data.</text>
</comment>
<evidence type="ECO:0000259" key="7">
    <source>
        <dbReference type="Pfam" id="PF25917"/>
    </source>
</evidence>
<accession>A0A3N3DUE1</accession>
<dbReference type="Pfam" id="PF25876">
    <property type="entry name" value="HH_MFP_RND"/>
    <property type="match status" value="1"/>
</dbReference>